<keyword evidence="7 10" id="KW-1133">Transmembrane helix</keyword>
<sequence length="192" mass="20466">MRKTLPGRARGFTLIEMIAAFVIFAIAVGALMQILTMSMNNARRSADETRAALWAQTLLDNVGVGERVEAGSSHGEFDRSYRWEMQIDQIDPELVVANASEPSGNPVNAAPAVAAGAALLPQIDLFHVVLTVIWGDGSHERQAQFSTLRTANADPNHPGGMSGADLSGGRRDRGMSTERAGQSGKPAGRGQR</sequence>
<proteinExistence type="inferred from homology"/>
<reference evidence="11 12" key="1">
    <citation type="submission" date="2016-10" db="EMBL/GenBank/DDBJ databases">
        <authorList>
            <person name="de Groot N.N."/>
        </authorList>
    </citation>
    <scope>NUCLEOTIDE SEQUENCE [LARGE SCALE GENOMIC DNA]</scope>
    <source>
        <strain evidence="11 12">CGMCC 1.7659</strain>
    </source>
</reference>
<dbReference type="Pfam" id="PF07963">
    <property type="entry name" value="N_methyl"/>
    <property type="match status" value="1"/>
</dbReference>
<dbReference type="AlphaFoldDB" id="A0A1I4WV36"/>
<evidence type="ECO:0000256" key="4">
    <source>
        <dbReference type="ARBA" id="ARBA00022481"/>
    </source>
</evidence>
<evidence type="ECO:0000256" key="6">
    <source>
        <dbReference type="ARBA" id="ARBA00022692"/>
    </source>
</evidence>
<evidence type="ECO:0000256" key="7">
    <source>
        <dbReference type="ARBA" id="ARBA00022989"/>
    </source>
</evidence>
<dbReference type="PANTHER" id="PTHR38779">
    <property type="entry name" value="TYPE II SECRETION SYSTEM PROTEIN I-RELATED"/>
    <property type="match status" value="1"/>
</dbReference>
<keyword evidence="3" id="KW-1003">Cell membrane</keyword>
<evidence type="ECO:0000256" key="3">
    <source>
        <dbReference type="ARBA" id="ARBA00022475"/>
    </source>
</evidence>
<feature type="region of interest" description="Disordered" evidence="9">
    <location>
        <begin position="149"/>
        <end position="192"/>
    </location>
</feature>
<evidence type="ECO:0000256" key="2">
    <source>
        <dbReference type="ARBA" id="ARBA00008358"/>
    </source>
</evidence>
<evidence type="ECO:0000256" key="10">
    <source>
        <dbReference type="SAM" id="Phobius"/>
    </source>
</evidence>
<organism evidence="11 12">
    <name type="scientific">Dokdonella immobilis</name>
    <dbReference type="NCBI Taxonomy" id="578942"/>
    <lineage>
        <taxon>Bacteria</taxon>
        <taxon>Pseudomonadati</taxon>
        <taxon>Pseudomonadota</taxon>
        <taxon>Gammaproteobacteria</taxon>
        <taxon>Lysobacterales</taxon>
        <taxon>Rhodanobacteraceae</taxon>
        <taxon>Dokdonella</taxon>
    </lineage>
</organism>
<name>A0A1I4WV36_9GAMM</name>
<evidence type="ECO:0000256" key="1">
    <source>
        <dbReference type="ARBA" id="ARBA00004377"/>
    </source>
</evidence>
<dbReference type="Proteomes" id="UP000198575">
    <property type="component" value="Unassembled WGS sequence"/>
</dbReference>
<dbReference type="InterPro" id="IPR010052">
    <property type="entry name" value="T2SS_protein-GspI"/>
</dbReference>
<keyword evidence="4" id="KW-0488">Methylation</keyword>
<dbReference type="RefSeq" id="WP_092406166.1">
    <property type="nucleotide sequence ID" value="NZ_FOVF01000006.1"/>
</dbReference>
<protein>
    <submittedName>
        <fullName evidence="11">General secretion pathway protein I</fullName>
    </submittedName>
</protein>
<evidence type="ECO:0000256" key="9">
    <source>
        <dbReference type="SAM" id="MobiDB-lite"/>
    </source>
</evidence>
<keyword evidence="12" id="KW-1185">Reference proteome</keyword>
<comment type="subcellular location">
    <subcellularLocation>
        <location evidence="1">Cell inner membrane</location>
        <topology evidence="1">Single-pass membrane protein</topology>
    </subcellularLocation>
</comment>
<comment type="similarity">
    <text evidence="2">Belongs to the GSP I family.</text>
</comment>
<keyword evidence="5" id="KW-0997">Cell inner membrane</keyword>
<accession>A0A1I4WV36</accession>
<evidence type="ECO:0000256" key="5">
    <source>
        <dbReference type="ARBA" id="ARBA00022519"/>
    </source>
</evidence>
<keyword evidence="8 10" id="KW-0472">Membrane</keyword>
<feature type="transmembrane region" description="Helical" evidence="10">
    <location>
        <begin position="12"/>
        <end position="35"/>
    </location>
</feature>
<dbReference type="GO" id="GO:0015628">
    <property type="term" value="P:protein secretion by the type II secretion system"/>
    <property type="evidence" value="ECO:0007669"/>
    <property type="project" value="InterPro"/>
</dbReference>
<dbReference type="STRING" id="578942.SAMN05216289_10673"/>
<dbReference type="PANTHER" id="PTHR38779:SF2">
    <property type="entry name" value="TYPE II SECRETION SYSTEM PROTEIN I-RELATED"/>
    <property type="match status" value="1"/>
</dbReference>
<evidence type="ECO:0000256" key="8">
    <source>
        <dbReference type="ARBA" id="ARBA00023136"/>
    </source>
</evidence>
<evidence type="ECO:0000313" key="12">
    <source>
        <dbReference type="Proteomes" id="UP000198575"/>
    </source>
</evidence>
<dbReference type="OrthoDB" id="7864109at2"/>
<dbReference type="NCBIfam" id="TIGR02532">
    <property type="entry name" value="IV_pilin_GFxxxE"/>
    <property type="match status" value="1"/>
</dbReference>
<dbReference type="InterPro" id="IPR012902">
    <property type="entry name" value="N_methyl_site"/>
</dbReference>
<dbReference type="PROSITE" id="PS00409">
    <property type="entry name" value="PROKAR_NTER_METHYL"/>
    <property type="match status" value="1"/>
</dbReference>
<gene>
    <name evidence="11" type="ORF">SAMN05216289_10673</name>
</gene>
<dbReference type="GO" id="GO:0005886">
    <property type="term" value="C:plasma membrane"/>
    <property type="evidence" value="ECO:0007669"/>
    <property type="project" value="UniProtKB-SubCell"/>
</dbReference>
<dbReference type="GO" id="GO:0015627">
    <property type="term" value="C:type II protein secretion system complex"/>
    <property type="evidence" value="ECO:0007669"/>
    <property type="project" value="InterPro"/>
</dbReference>
<keyword evidence="6 10" id="KW-0812">Transmembrane</keyword>
<evidence type="ECO:0000313" key="11">
    <source>
        <dbReference type="EMBL" id="SFN17325.1"/>
    </source>
</evidence>
<dbReference type="EMBL" id="FOVF01000006">
    <property type="protein sequence ID" value="SFN17325.1"/>
    <property type="molecule type" value="Genomic_DNA"/>
</dbReference>